<feature type="non-terminal residue" evidence="1">
    <location>
        <position position="1"/>
    </location>
</feature>
<feature type="non-terminal residue" evidence="1">
    <location>
        <position position="37"/>
    </location>
</feature>
<dbReference type="GO" id="GO:0006508">
    <property type="term" value="P:proteolysis"/>
    <property type="evidence" value="ECO:0007669"/>
    <property type="project" value="UniProtKB-KW"/>
</dbReference>
<dbReference type="GO" id="GO:0008233">
    <property type="term" value="F:peptidase activity"/>
    <property type="evidence" value="ECO:0007669"/>
    <property type="project" value="UniProtKB-KW"/>
</dbReference>
<sequence>MLAQQHAKTLGATEVGAEHLLLGLIAEEAGSKGYLGT</sequence>
<dbReference type="InterPro" id="IPR036628">
    <property type="entry name" value="Clp_N_dom_sf"/>
</dbReference>
<accession>A0A6A0ALA8</accession>
<gene>
    <name evidence="1" type="ORF">HaLaN_33108</name>
</gene>
<dbReference type="AlphaFoldDB" id="A0A6A0ALA8"/>
<keyword evidence="1" id="KW-0547">Nucleotide-binding</keyword>
<comment type="caution">
    <text evidence="1">The sequence shown here is derived from an EMBL/GenBank/DDBJ whole genome shotgun (WGS) entry which is preliminary data.</text>
</comment>
<reference evidence="1 2" key="1">
    <citation type="submission" date="2020-02" db="EMBL/GenBank/DDBJ databases">
        <title>Draft genome sequence of Haematococcus lacustris strain NIES-144.</title>
        <authorList>
            <person name="Morimoto D."/>
            <person name="Nakagawa S."/>
            <person name="Yoshida T."/>
            <person name="Sawayama S."/>
        </authorList>
    </citation>
    <scope>NUCLEOTIDE SEQUENCE [LARGE SCALE GENOMIC DNA]</scope>
    <source>
        <strain evidence="1 2">NIES-144</strain>
    </source>
</reference>
<keyword evidence="1" id="KW-0378">Hydrolase</keyword>
<keyword evidence="2" id="KW-1185">Reference proteome</keyword>
<proteinExistence type="predicted"/>
<evidence type="ECO:0000313" key="1">
    <source>
        <dbReference type="EMBL" id="GFH33700.1"/>
    </source>
</evidence>
<protein>
    <submittedName>
        <fullName evidence="1">Atp-dependent clp protease atp-binding protein</fullName>
    </submittedName>
</protein>
<evidence type="ECO:0000313" key="2">
    <source>
        <dbReference type="Proteomes" id="UP000485058"/>
    </source>
</evidence>
<keyword evidence="1" id="KW-0067">ATP-binding</keyword>
<dbReference type="Proteomes" id="UP000485058">
    <property type="component" value="Unassembled WGS sequence"/>
</dbReference>
<dbReference type="EMBL" id="BLLF01009359">
    <property type="protein sequence ID" value="GFH33700.1"/>
    <property type="molecule type" value="Genomic_DNA"/>
</dbReference>
<dbReference type="Gene3D" id="1.10.1780.10">
    <property type="entry name" value="Clp, N-terminal domain"/>
    <property type="match status" value="1"/>
</dbReference>
<keyword evidence="1" id="KW-0645">Protease</keyword>
<dbReference type="GO" id="GO:0005524">
    <property type="term" value="F:ATP binding"/>
    <property type="evidence" value="ECO:0007669"/>
    <property type="project" value="UniProtKB-KW"/>
</dbReference>
<name>A0A6A0ALA8_HAELA</name>
<organism evidence="1 2">
    <name type="scientific">Haematococcus lacustris</name>
    <name type="common">Green alga</name>
    <name type="synonym">Haematococcus pluvialis</name>
    <dbReference type="NCBI Taxonomy" id="44745"/>
    <lineage>
        <taxon>Eukaryota</taxon>
        <taxon>Viridiplantae</taxon>
        <taxon>Chlorophyta</taxon>
        <taxon>core chlorophytes</taxon>
        <taxon>Chlorophyceae</taxon>
        <taxon>CS clade</taxon>
        <taxon>Chlamydomonadales</taxon>
        <taxon>Haematococcaceae</taxon>
        <taxon>Haematococcus</taxon>
    </lineage>
</organism>